<keyword evidence="2" id="KW-0645">Protease</keyword>
<name>A0A1Y5RF21_9PROT</name>
<dbReference type="AlphaFoldDB" id="A0A1Y5RF21"/>
<dbReference type="PANTHER" id="PTHR46732">
    <property type="entry name" value="ATP-DEPENDENT PROTEASE LA (LON) DOMAIN PROTEIN"/>
    <property type="match status" value="1"/>
</dbReference>
<dbReference type="EC" id="3.4.21.53" evidence="2"/>
<organism evidence="2 3">
    <name type="scientific">Oceanibacterium hippocampi</name>
    <dbReference type="NCBI Taxonomy" id="745714"/>
    <lineage>
        <taxon>Bacteria</taxon>
        <taxon>Pseudomonadati</taxon>
        <taxon>Pseudomonadota</taxon>
        <taxon>Alphaproteobacteria</taxon>
        <taxon>Sneathiellales</taxon>
        <taxon>Sneathiellaceae</taxon>
        <taxon>Oceanibacterium</taxon>
    </lineage>
</organism>
<dbReference type="InterPro" id="IPR003111">
    <property type="entry name" value="Lon_prtase_N"/>
</dbReference>
<dbReference type="PROSITE" id="PS51787">
    <property type="entry name" value="LON_N"/>
    <property type="match status" value="1"/>
</dbReference>
<dbReference type="InterPro" id="IPR046336">
    <property type="entry name" value="Lon_prtase_N_sf"/>
</dbReference>
<dbReference type="GO" id="GO:0006508">
    <property type="term" value="P:proteolysis"/>
    <property type="evidence" value="ECO:0007669"/>
    <property type="project" value="UniProtKB-KW"/>
</dbReference>
<dbReference type="GO" id="GO:0004252">
    <property type="term" value="F:serine-type endopeptidase activity"/>
    <property type="evidence" value="ECO:0007669"/>
    <property type="project" value="UniProtKB-EC"/>
</dbReference>
<dbReference type="InParanoid" id="A0A1Y5RF21"/>
<evidence type="ECO:0000313" key="2">
    <source>
        <dbReference type="EMBL" id="SLN15987.1"/>
    </source>
</evidence>
<accession>A0A1Y5RF21</accession>
<feature type="domain" description="Lon N-terminal" evidence="1">
    <location>
        <begin position="17"/>
        <end position="209"/>
    </location>
</feature>
<dbReference type="SMART" id="SM00464">
    <property type="entry name" value="LON"/>
    <property type="match status" value="1"/>
</dbReference>
<dbReference type="Proteomes" id="UP000193200">
    <property type="component" value="Unassembled WGS sequence"/>
</dbReference>
<dbReference type="OrthoDB" id="9806457at2"/>
<dbReference type="PANTHER" id="PTHR46732:SF8">
    <property type="entry name" value="ATP-DEPENDENT PROTEASE LA (LON) DOMAIN PROTEIN"/>
    <property type="match status" value="1"/>
</dbReference>
<protein>
    <submittedName>
        <fullName evidence="2">Lon protease 2</fullName>
        <ecNumber evidence="2">3.4.21.53</ecNumber>
    </submittedName>
</protein>
<proteinExistence type="predicted"/>
<dbReference type="Gene3D" id="1.20.58.1480">
    <property type="match status" value="1"/>
</dbReference>
<evidence type="ECO:0000313" key="3">
    <source>
        <dbReference type="Proteomes" id="UP000193200"/>
    </source>
</evidence>
<dbReference type="RefSeq" id="WP_085881681.1">
    <property type="nucleotide sequence ID" value="NZ_FWFR01000001.1"/>
</dbReference>
<dbReference type="EMBL" id="FWFR01000001">
    <property type="protein sequence ID" value="SLN15987.1"/>
    <property type="molecule type" value="Genomic_DNA"/>
</dbReference>
<keyword evidence="2" id="KW-0378">Hydrolase</keyword>
<keyword evidence="3" id="KW-1185">Reference proteome</keyword>
<gene>
    <name evidence="2" type="primary">lon2</name>
    <name evidence="2" type="ORF">OCH7691_00331</name>
</gene>
<dbReference type="SUPFAM" id="SSF88697">
    <property type="entry name" value="PUA domain-like"/>
    <property type="match status" value="1"/>
</dbReference>
<reference evidence="2 3" key="1">
    <citation type="submission" date="2017-03" db="EMBL/GenBank/DDBJ databases">
        <authorList>
            <person name="Afonso C.L."/>
            <person name="Miller P.J."/>
            <person name="Scott M.A."/>
            <person name="Spackman E."/>
            <person name="Goraichik I."/>
            <person name="Dimitrov K.M."/>
            <person name="Suarez D.L."/>
            <person name="Swayne D.E."/>
        </authorList>
    </citation>
    <scope>NUCLEOTIDE SEQUENCE [LARGE SCALE GENOMIC DNA]</scope>
    <source>
        <strain evidence="2 3">CECT 7691</strain>
    </source>
</reference>
<dbReference type="Pfam" id="PF02190">
    <property type="entry name" value="LON_substr_bdg"/>
    <property type="match status" value="1"/>
</dbReference>
<dbReference type="Gene3D" id="2.30.130.40">
    <property type="entry name" value="LON domain-like"/>
    <property type="match status" value="1"/>
</dbReference>
<evidence type="ECO:0000259" key="1">
    <source>
        <dbReference type="PROSITE" id="PS51787"/>
    </source>
</evidence>
<dbReference type="InterPro" id="IPR015947">
    <property type="entry name" value="PUA-like_sf"/>
</dbReference>
<sequence length="220" mass="23806">MSAGGQTSGLDDLPRILPLFPLEGALLLPRGRLPLHIFEPRYRAMTQSAVAAAGMIGMIQPRAGDASGAAPALYGVGCAGKISDLTETPDGRYYFTLDGLCRFEIEEELESSEPFRTARVSYKRYLGDLSGETGGEPIRDALVQALRAYLDLRAIPADWQAIERMEPALLVNTLAMICPFAPNEKQALLEAPEVRARAELMVTLMEMAVLAANRQGGAIQ</sequence>